<dbReference type="InterPro" id="IPR011990">
    <property type="entry name" value="TPR-like_helical_dom_sf"/>
</dbReference>
<reference evidence="1" key="1">
    <citation type="submission" date="2018-02" db="EMBL/GenBank/DDBJ databases">
        <authorList>
            <person name="Cohen D.B."/>
            <person name="Kent A.D."/>
        </authorList>
    </citation>
    <scope>NUCLEOTIDE SEQUENCE</scope>
</reference>
<gene>
    <name evidence="1" type="ORF">FSB_LOCUS14862</name>
</gene>
<evidence type="ECO:0008006" key="2">
    <source>
        <dbReference type="Google" id="ProtNLM"/>
    </source>
</evidence>
<name>A0A2N9FIY2_FAGSY</name>
<proteinExistence type="predicted"/>
<dbReference type="PANTHER" id="PTHR47926">
    <property type="entry name" value="PENTATRICOPEPTIDE REPEAT-CONTAINING PROTEIN"/>
    <property type="match status" value="1"/>
</dbReference>
<accession>A0A2N9FIY2</accession>
<dbReference type="Gene3D" id="1.25.40.10">
    <property type="entry name" value="Tetratricopeptide repeat domain"/>
    <property type="match status" value="1"/>
</dbReference>
<dbReference type="AlphaFoldDB" id="A0A2N9FIY2"/>
<dbReference type="EMBL" id="OIVN01000890">
    <property type="protein sequence ID" value="SPC86980.1"/>
    <property type="molecule type" value="Genomic_DNA"/>
</dbReference>
<dbReference type="GO" id="GO:0009451">
    <property type="term" value="P:RNA modification"/>
    <property type="evidence" value="ECO:0007669"/>
    <property type="project" value="InterPro"/>
</dbReference>
<protein>
    <recommendedName>
        <fullName evidence="2">Pentatricopeptide repeat-containing protein</fullName>
    </recommendedName>
</protein>
<evidence type="ECO:0000313" key="1">
    <source>
        <dbReference type="EMBL" id="SPC86980.1"/>
    </source>
</evidence>
<dbReference type="InterPro" id="IPR046960">
    <property type="entry name" value="PPR_At4g14850-like_plant"/>
</dbReference>
<sequence length="95" mass="10967">MHELKFLPDEFTQGSVLKGCARLRSLHVGHQVHAYVMKCGFEFNLVVGSSLAHMYMKSESLEEGEKFIKSMPIRNIVAWEKLKMGILRECWINII</sequence>
<organism evidence="1">
    <name type="scientific">Fagus sylvatica</name>
    <name type="common">Beechnut</name>
    <dbReference type="NCBI Taxonomy" id="28930"/>
    <lineage>
        <taxon>Eukaryota</taxon>
        <taxon>Viridiplantae</taxon>
        <taxon>Streptophyta</taxon>
        <taxon>Embryophyta</taxon>
        <taxon>Tracheophyta</taxon>
        <taxon>Spermatophyta</taxon>
        <taxon>Magnoliopsida</taxon>
        <taxon>eudicotyledons</taxon>
        <taxon>Gunneridae</taxon>
        <taxon>Pentapetalae</taxon>
        <taxon>rosids</taxon>
        <taxon>fabids</taxon>
        <taxon>Fagales</taxon>
        <taxon>Fagaceae</taxon>
        <taxon>Fagus</taxon>
    </lineage>
</organism>
<dbReference type="GO" id="GO:0003723">
    <property type="term" value="F:RNA binding"/>
    <property type="evidence" value="ECO:0007669"/>
    <property type="project" value="InterPro"/>
</dbReference>